<organism evidence="1 2">
    <name type="scientific">Glycine soja</name>
    <name type="common">Wild soybean</name>
    <dbReference type="NCBI Taxonomy" id="3848"/>
    <lineage>
        <taxon>Eukaryota</taxon>
        <taxon>Viridiplantae</taxon>
        <taxon>Streptophyta</taxon>
        <taxon>Embryophyta</taxon>
        <taxon>Tracheophyta</taxon>
        <taxon>Spermatophyta</taxon>
        <taxon>Magnoliopsida</taxon>
        <taxon>eudicotyledons</taxon>
        <taxon>Gunneridae</taxon>
        <taxon>Pentapetalae</taxon>
        <taxon>rosids</taxon>
        <taxon>fabids</taxon>
        <taxon>Fabales</taxon>
        <taxon>Fabaceae</taxon>
        <taxon>Papilionoideae</taxon>
        <taxon>50 kb inversion clade</taxon>
        <taxon>NPAAA clade</taxon>
        <taxon>indigoferoid/millettioid clade</taxon>
        <taxon>Phaseoleae</taxon>
        <taxon>Glycine</taxon>
        <taxon>Glycine subgen. Soja</taxon>
    </lineage>
</organism>
<evidence type="ECO:0008006" key="3">
    <source>
        <dbReference type="Google" id="ProtNLM"/>
    </source>
</evidence>
<gene>
    <name evidence="1" type="ORF">D0Y65_046183</name>
</gene>
<sequence>MEIRNWLSFLLGRQLDISSPSNLISCCDKSGSSELRNVFISAIVFAVWFIWKGLKYRFILQIPCCPSQYCGPLLFAVRESVIRMERREIHLAHCNSIAAFNLPKLVPWKLQTTWGNSMRPTHCTRFTVSHIYCEGNSCIDGLANHGLTIQDFRWWDFVWCFVRCSFYTVHVVEDQPIWEHSSYFDGET</sequence>
<evidence type="ECO:0000313" key="2">
    <source>
        <dbReference type="Proteomes" id="UP000289340"/>
    </source>
</evidence>
<dbReference type="Proteomes" id="UP000289340">
    <property type="component" value="Chromosome 17"/>
</dbReference>
<proteinExistence type="predicted"/>
<evidence type="ECO:0000313" key="1">
    <source>
        <dbReference type="EMBL" id="RZB57412.1"/>
    </source>
</evidence>
<protein>
    <recommendedName>
        <fullName evidence="3">RNase H type-1 domain-containing protein</fullName>
    </recommendedName>
</protein>
<accession>A0A445G897</accession>
<reference evidence="1 2" key="1">
    <citation type="submission" date="2018-09" db="EMBL/GenBank/DDBJ databases">
        <title>A high-quality reference genome of wild soybean provides a powerful tool to mine soybean genomes.</title>
        <authorList>
            <person name="Xie M."/>
            <person name="Chung C.Y.L."/>
            <person name="Li M.-W."/>
            <person name="Wong F.-L."/>
            <person name="Chan T.-F."/>
            <person name="Lam H.-M."/>
        </authorList>
    </citation>
    <scope>NUCLEOTIDE SEQUENCE [LARGE SCALE GENOMIC DNA]</scope>
    <source>
        <strain evidence="2">cv. W05</strain>
        <tissue evidence="1">Hypocotyl of etiolated seedlings</tissue>
    </source>
</reference>
<dbReference type="AlphaFoldDB" id="A0A445G897"/>
<comment type="caution">
    <text evidence="1">The sequence shown here is derived from an EMBL/GenBank/DDBJ whole genome shotgun (WGS) entry which is preliminary data.</text>
</comment>
<keyword evidence="2" id="KW-1185">Reference proteome</keyword>
<name>A0A445G897_GLYSO</name>
<dbReference type="EMBL" id="QZWG01000017">
    <property type="protein sequence ID" value="RZB57412.1"/>
    <property type="molecule type" value="Genomic_DNA"/>
</dbReference>